<proteinExistence type="predicted"/>
<reference evidence="2 3" key="1">
    <citation type="submission" date="2019-03" db="EMBL/GenBank/DDBJ databases">
        <authorList>
            <person name="Yang Y."/>
        </authorList>
    </citation>
    <scope>NUCLEOTIDE SEQUENCE [LARGE SCALE GENOMIC DNA]</scope>
    <source>
        <strain evidence="2 3">ASL-1</strain>
    </source>
</reference>
<evidence type="ECO:0000313" key="3">
    <source>
        <dbReference type="Proteomes" id="UP000297776"/>
    </source>
</evidence>
<dbReference type="OrthoDB" id="2589718at2"/>
<protein>
    <submittedName>
        <fullName evidence="2">Uncharacterized protein</fullName>
    </submittedName>
</protein>
<organism evidence="2 3">
    <name type="scientific">Jeotgalibacillus salarius</name>
    <dbReference type="NCBI Taxonomy" id="546023"/>
    <lineage>
        <taxon>Bacteria</taxon>
        <taxon>Bacillati</taxon>
        <taxon>Bacillota</taxon>
        <taxon>Bacilli</taxon>
        <taxon>Bacillales</taxon>
        <taxon>Caryophanaceae</taxon>
        <taxon>Jeotgalibacillus</taxon>
    </lineage>
</organism>
<keyword evidence="1" id="KW-0812">Transmembrane</keyword>
<evidence type="ECO:0000256" key="1">
    <source>
        <dbReference type="SAM" id="Phobius"/>
    </source>
</evidence>
<dbReference type="RefSeq" id="WP_134382003.1">
    <property type="nucleotide sequence ID" value="NZ_SORX01000006.1"/>
</dbReference>
<gene>
    <name evidence="2" type="ORF">E2626_11985</name>
</gene>
<comment type="caution">
    <text evidence="2">The sequence shown here is derived from an EMBL/GenBank/DDBJ whole genome shotgun (WGS) entry which is preliminary data.</text>
</comment>
<keyword evidence="3" id="KW-1185">Reference proteome</keyword>
<sequence length="199" mass="22471">MKKFFNLNTFYIALAIIALSILFVPRIFDKIDFQTEGINYFIEHDENYHQNAHALEGEYTIEIDLSHLENNKGKVLFDDGENQIIVSEVTSSRTGEYEFFFRANGVSDLGGATIISGVEHTQHHDGLTSDFQAKAEAVHQGETYDLTPSAYTGLTESDQDEFGFHLALPNDIMTDLEENGTIDIVVTDLYINIWARKPV</sequence>
<accession>A0A4Y8LDC8</accession>
<dbReference type="Proteomes" id="UP000297776">
    <property type="component" value="Unassembled WGS sequence"/>
</dbReference>
<dbReference type="AlphaFoldDB" id="A0A4Y8LDC8"/>
<dbReference type="EMBL" id="SORX01000006">
    <property type="protein sequence ID" value="TFE00684.1"/>
    <property type="molecule type" value="Genomic_DNA"/>
</dbReference>
<feature type="transmembrane region" description="Helical" evidence="1">
    <location>
        <begin position="7"/>
        <end position="28"/>
    </location>
</feature>
<keyword evidence="1" id="KW-0472">Membrane</keyword>
<evidence type="ECO:0000313" key="2">
    <source>
        <dbReference type="EMBL" id="TFE00684.1"/>
    </source>
</evidence>
<name>A0A4Y8LDC8_9BACL</name>
<keyword evidence="1" id="KW-1133">Transmembrane helix</keyword>